<gene>
    <name evidence="1" type="ORF">DPX16_10259</name>
</gene>
<proteinExistence type="predicted"/>
<protein>
    <submittedName>
        <fullName evidence="1">Uncharacterized protein</fullName>
    </submittedName>
</protein>
<dbReference type="AlphaFoldDB" id="A0A3N0Y1H2"/>
<dbReference type="Proteomes" id="UP000281406">
    <property type="component" value="Unassembled WGS sequence"/>
</dbReference>
<accession>A0A3N0Y1H2</accession>
<name>A0A3N0Y1H2_ANAGA</name>
<reference evidence="1 2" key="1">
    <citation type="submission" date="2018-10" db="EMBL/GenBank/DDBJ databases">
        <title>Genome assembly for a Yunnan-Guizhou Plateau 3E fish, Anabarilius grahami (Regan), and its evolutionary and genetic applications.</title>
        <authorList>
            <person name="Jiang W."/>
        </authorList>
    </citation>
    <scope>NUCLEOTIDE SEQUENCE [LARGE SCALE GENOMIC DNA]</scope>
    <source>
        <strain evidence="1">AG-KIZ</strain>
        <tissue evidence="1">Muscle</tissue>
    </source>
</reference>
<dbReference type="EMBL" id="RJVU01055202">
    <property type="protein sequence ID" value="ROK87119.1"/>
    <property type="molecule type" value="Genomic_DNA"/>
</dbReference>
<organism evidence="1 2">
    <name type="scientific">Anabarilius grahami</name>
    <name type="common">Kanglang fish</name>
    <name type="synonym">Barilius grahami</name>
    <dbReference type="NCBI Taxonomy" id="495550"/>
    <lineage>
        <taxon>Eukaryota</taxon>
        <taxon>Metazoa</taxon>
        <taxon>Chordata</taxon>
        <taxon>Craniata</taxon>
        <taxon>Vertebrata</taxon>
        <taxon>Euteleostomi</taxon>
        <taxon>Actinopterygii</taxon>
        <taxon>Neopterygii</taxon>
        <taxon>Teleostei</taxon>
        <taxon>Ostariophysi</taxon>
        <taxon>Cypriniformes</taxon>
        <taxon>Xenocyprididae</taxon>
        <taxon>Xenocypridinae</taxon>
        <taxon>Xenocypridinae incertae sedis</taxon>
        <taxon>Anabarilius</taxon>
    </lineage>
</organism>
<evidence type="ECO:0000313" key="1">
    <source>
        <dbReference type="EMBL" id="ROK87119.1"/>
    </source>
</evidence>
<keyword evidence="2" id="KW-1185">Reference proteome</keyword>
<sequence>MSPTTPTTLAKLSRALSQKQTKVSERAHTLNQQHDKPNPFSVYLSAKLFHGGGTHSELKLDNSYFLFLHWCREPAYWQLGKGRKSFQDGVFLCAKSSSVCVCVAVLRAKLTDMHSEGPASRAQREGVLRLSERRVHACARVVSDCEPVRKGSVDFSISQCLWQGLGLDM</sequence>
<comment type="caution">
    <text evidence="1">The sequence shown here is derived from an EMBL/GenBank/DDBJ whole genome shotgun (WGS) entry which is preliminary data.</text>
</comment>
<evidence type="ECO:0000313" key="2">
    <source>
        <dbReference type="Proteomes" id="UP000281406"/>
    </source>
</evidence>